<reference evidence="1 2" key="1">
    <citation type="submission" date="2020-08" db="EMBL/GenBank/DDBJ databases">
        <title>Functional genomics of gut bacteria from endangered species of beetles.</title>
        <authorList>
            <person name="Carlos-Shanley C."/>
        </authorList>
    </citation>
    <scope>NUCLEOTIDE SEQUENCE [LARGE SCALE GENOMIC DNA]</scope>
    <source>
        <strain evidence="1 2">S00198</strain>
    </source>
</reference>
<dbReference type="AlphaFoldDB" id="A0A7X0UC36"/>
<name>A0A7X0UC36_9BURK</name>
<evidence type="ECO:0000313" key="2">
    <source>
        <dbReference type="Proteomes" id="UP000575083"/>
    </source>
</evidence>
<keyword evidence="2" id="KW-1185">Reference proteome</keyword>
<dbReference type="Proteomes" id="UP000575083">
    <property type="component" value="Unassembled WGS sequence"/>
</dbReference>
<evidence type="ECO:0000313" key="1">
    <source>
        <dbReference type="EMBL" id="MBB6562215.1"/>
    </source>
</evidence>
<sequence>MNFLQLARAVKRESGLSGGPPASASTASGDDARVFEWVNWAWRDIALAHESWLFRRGEALGQVPAGSLVMVPEAAAPGFALADFAAWKPAADGYRPSAWRVADGQVSEHALAWLDYEAFRQRFLTGAHAPGALRYWSIAPGGELLVGPAPDAAHMVRAAYVKDVASLALDADEPALPARFHPLIAWRALREYGGFDAASEVYQRAEQNYSMGFSALAQSQLPRPGFGARPLA</sequence>
<accession>A0A7X0UC36</accession>
<dbReference type="RefSeq" id="WP_184861996.1">
    <property type="nucleotide sequence ID" value="NZ_JACHLK010000011.1"/>
</dbReference>
<organism evidence="1 2">
    <name type="scientific">Acidovorax soli</name>
    <dbReference type="NCBI Taxonomy" id="592050"/>
    <lineage>
        <taxon>Bacteria</taxon>
        <taxon>Pseudomonadati</taxon>
        <taxon>Pseudomonadota</taxon>
        <taxon>Betaproteobacteria</taxon>
        <taxon>Burkholderiales</taxon>
        <taxon>Comamonadaceae</taxon>
        <taxon>Acidovorax</taxon>
    </lineage>
</organism>
<dbReference type="Pfam" id="PF24175">
    <property type="entry name" value="SU10_adaptor"/>
    <property type="match status" value="1"/>
</dbReference>
<proteinExistence type="predicted"/>
<comment type="caution">
    <text evidence="1">The sequence shown here is derived from an EMBL/GenBank/DDBJ whole genome shotgun (WGS) entry which is preliminary data.</text>
</comment>
<protein>
    <submittedName>
        <fullName evidence="1">Uncharacterized protein</fullName>
    </submittedName>
</protein>
<dbReference type="InterPro" id="IPR056209">
    <property type="entry name" value="SU10_adaptor"/>
</dbReference>
<dbReference type="EMBL" id="JACHLK010000011">
    <property type="protein sequence ID" value="MBB6562215.1"/>
    <property type="molecule type" value="Genomic_DNA"/>
</dbReference>
<gene>
    <name evidence="1" type="ORF">HNP48_004924</name>
</gene>